<dbReference type="EMBL" id="PXYT01000083">
    <property type="protein sequence ID" value="PSR24298.1"/>
    <property type="molecule type" value="Genomic_DNA"/>
</dbReference>
<dbReference type="Proteomes" id="UP000242699">
    <property type="component" value="Unassembled WGS sequence"/>
</dbReference>
<feature type="transmembrane region" description="Helical" evidence="1">
    <location>
        <begin position="55"/>
        <end position="75"/>
    </location>
</feature>
<feature type="transmembrane region" description="Helical" evidence="1">
    <location>
        <begin position="160"/>
        <end position="178"/>
    </location>
</feature>
<keyword evidence="1" id="KW-0812">Transmembrane</keyword>
<keyword evidence="1" id="KW-1133">Transmembrane helix</keyword>
<feature type="transmembrane region" description="Helical" evidence="1">
    <location>
        <begin position="81"/>
        <end position="101"/>
    </location>
</feature>
<organism evidence="3 4">
    <name type="scientific">Sulfobacillus benefaciens</name>
    <dbReference type="NCBI Taxonomy" id="453960"/>
    <lineage>
        <taxon>Bacteria</taxon>
        <taxon>Bacillati</taxon>
        <taxon>Bacillota</taxon>
        <taxon>Clostridia</taxon>
        <taxon>Eubacteriales</taxon>
        <taxon>Clostridiales Family XVII. Incertae Sedis</taxon>
        <taxon>Sulfobacillus</taxon>
    </lineage>
</organism>
<comment type="caution">
    <text evidence="3">The sequence shown here is derived from an EMBL/GenBank/DDBJ whole genome shotgun (WGS) entry which is preliminary data.</text>
</comment>
<evidence type="ECO:0000256" key="2">
    <source>
        <dbReference type="SAM" id="SignalP"/>
    </source>
</evidence>
<feature type="signal peptide" evidence="2">
    <location>
        <begin position="1"/>
        <end position="20"/>
    </location>
</feature>
<gene>
    <name evidence="3" type="ORF">C7B43_19385</name>
</gene>
<evidence type="ECO:0008006" key="5">
    <source>
        <dbReference type="Google" id="ProtNLM"/>
    </source>
</evidence>
<protein>
    <recommendedName>
        <fullName evidence="5">Prepilin type IV endopeptidase peptidase domain-containing protein</fullName>
    </recommendedName>
</protein>
<keyword evidence="2" id="KW-0732">Signal</keyword>
<sequence length="186" mass="20599">MARWITRFLVLAAWSASATAVFTAPFPAGFRATLWGGFGLLLLVTSFMDGLTETIFVFLPVAAGVIWVGLVAYDGRLSSPLLWIGVGINSALLGLLLPCLLRWWHASLALGDWLVFFVGAGYLALSPGYFVLWMGGTLMLIRGFRALLNRMQWSINRFPFLPFSWGGYLLTGLLWSYLPVALTRPY</sequence>
<reference evidence="3 4" key="1">
    <citation type="journal article" date="2014" name="BMC Genomics">
        <title>Comparison of environmental and isolate Sulfobacillus genomes reveals diverse carbon, sulfur, nitrogen, and hydrogen metabolisms.</title>
        <authorList>
            <person name="Justice N.B."/>
            <person name="Norman A."/>
            <person name="Brown C.T."/>
            <person name="Singh A."/>
            <person name="Thomas B.C."/>
            <person name="Banfield J.F."/>
        </authorList>
    </citation>
    <scope>NUCLEOTIDE SEQUENCE [LARGE SCALE GENOMIC DNA]</scope>
    <source>
        <strain evidence="3">AMDSBA1</strain>
    </source>
</reference>
<evidence type="ECO:0000313" key="4">
    <source>
        <dbReference type="Proteomes" id="UP000242699"/>
    </source>
</evidence>
<feature type="transmembrane region" description="Helical" evidence="1">
    <location>
        <begin position="108"/>
        <end position="125"/>
    </location>
</feature>
<keyword evidence="1" id="KW-0472">Membrane</keyword>
<dbReference type="AlphaFoldDB" id="A0A2T2WPY0"/>
<evidence type="ECO:0000256" key="1">
    <source>
        <dbReference type="SAM" id="Phobius"/>
    </source>
</evidence>
<feature type="chain" id="PRO_5039619096" description="Prepilin type IV endopeptidase peptidase domain-containing protein" evidence="2">
    <location>
        <begin position="21"/>
        <end position="186"/>
    </location>
</feature>
<proteinExistence type="predicted"/>
<accession>A0A2T2WPY0</accession>
<name>A0A2T2WPY0_9FIRM</name>
<evidence type="ECO:0000313" key="3">
    <source>
        <dbReference type="EMBL" id="PSR24298.1"/>
    </source>
</evidence>